<protein>
    <recommendedName>
        <fullName evidence="1">SnoaL-like domain-containing protein</fullName>
    </recommendedName>
</protein>
<dbReference type="Pfam" id="PF13577">
    <property type="entry name" value="SnoaL_4"/>
    <property type="match status" value="1"/>
</dbReference>
<dbReference type="SUPFAM" id="SSF54427">
    <property type="entry name" value="NTF2-like"/>
    <property type="match status" value="1"/>
</dbReference>
<evidence type="ECO:0000259" key="1">
    <source>
        <dbReference type="Pfam" id="PF13577"/>
    </source>
</evidence>
<name>A0A327LAC2_9BRAD</name>
<accession>A0A327LAC2</accession>
<sequence length="151" mass="16734">MSDETAILQALTALEVDYWHEVDFNLGRDGHAFYVADGLFTIGDTRMEGREAISGFYRWRIQRGERTARHVVTNFRLDRADDTTATLRCILLLYAADGAPVLPSLPAILIADVVSDCIRGEDGRWLYTSHVLTPVFMGGTPPTVPPPGDPE</sequence>
<reference evidence="2 3" key="1">
    <citation type="submission" date="2017-07" db="EMBL/GenBank/DDBJ databases">
        <title>Draft Genome Sequences of Select Purple Nonsulfur Bacteria.</title>
        <authorList>
            <person name="Lasarre B."/>
            <person name="Mckinlay J.B."/>
        </authorList>
    </citation>
    <scope>NUCLEOTIDE SEQUENCE [LARGE SCALE GENOMIC DNA]</scope>
    <source>
        <strain evidence="2 3">DSM 5909</strain>
    </source>
</reference>
<comment type="caution">
    <text evidence="2">The sequence shown here is derived from an EMBL/GenBank/DDBJ whole genome shotgun (WGS) entry which is preliminary data.</text>
</comment>
<dbReference type="InterPro" id="IPR032710">
    <property type="entry name" value="NTF2-like_dom_sf"/>
</dbReference>
<gene>
    <name evidence="2" type="ORF">CH341_07990</name>
</gene>
<dbReference type="InterPro" id="IPR037401">
    <property type="entry name" value="SnoaL-like"/>
</dbReference>
<keyword evidence="3" id="KW-1185">Reference proteome</keyword>
<evidence type="ECO:0000313" key="2">
    <source>
        <dbReference type="EMBL" id="RAI44678.1"/>
    </source>
</evidence>
<organism evidence="2 3">
    <name type="scientific">Rhodoplanes roseus</name>
    <dbReference type="NCBI Taxonomy" id="29409"/>
    <lineage>
        <taxon>Bacteria</taxon>
        <taxon>Pseudomonadati</taxon>
        <taxon>Pseudomonadota</taxon>
        <taxon>Alphaproteobacteria</taxon>
        <taxon>Hyphomicrobiales</taxon>
        <taxon>Nitrobacteraceae</taxon>
        <taxon>Rhodoplanes</taxon>
    </lineage>
</organism>
<dbReference type="EMBL" id="NPEX01000037">
    <property type="protein sequence ID" value="RAI44678.1"/>
    <property type="molecule type" value="Genomic_DNA"/>
</dbReference>
<dbReference type="OrthoDB" id="8364121at2"/>
<feature type="domain" description="SnoaL-like" evidence="1">
    <location>
        <begin position="3"/>
        <end position="126"/>
    </location>
</feature>
<dbReference type="Gene3D" id="3.10.450.50">
    <property type="match status" value="1"/>
</dbReference>
<evidence type="ECO:0000313" key="3">
    <source>
        <dbReference type="Proteomes" id="UP000249130"/>
    </source>
</evidence>
<dbReference type="RefSeq" id="WP_111418513.1">
    <property type="nucleotide sequence ID" value="NZ_NPEX01000037.1"/>
</dbReference>
<dbReference type="AlphaFoldDB" id="A0A327LAC2"/>
<proteinExistence type="predicted"/>
<dbReference type="Proteomes" id="UP000249130">
    <property type="component" value="Unassembled WGS sequence"/>
</dbReference>